<gene>
    <name evidence="1" type="ORF">SAMN05444339_106101</name>
</gene>
<protein>
    <recommendedName>
        <fullName evidence="3">DUF2237 domain-containing protein</fullName>
    </recommendedName>
</protein>
<dbReference type="STRING" id="366533.SAMN05444339_106101"/>
<dbReference type="AlphaFoldDB" id="A0A1M5BPC0"/>
<accession>A0A1M5BPC0</accession>
<sequence length="128" mass="13861">MVRGMEKDPSFNVLGSTLQPCSTAPMTGFFRNGACDTCAADQGSHTVCAVMTAEFLAYSKYVGNDLSTPRPEFGFAGLQPGDSWCLCASRFLQAHDEGCAPQVSLHATHVRALEIVPVDVLRRYATRE</sequence>
<dbReference type="Gene3D" id="3.30.56.110">
    <property type="entry name" value="Protein of unknown function DUF2237"/>
    <property type="match status" value="1"/>
</dbReference>
<evidence type="ECO:0000313" key="2">
    <source>
        <dbReference type="Proteomes" id="UP000183987"/>
    </source>
</evidence>
<reference evidence="2" key="1">
    <citation type="submission" date="2016-11" db="EMBL/GenBank/DDBJ databases">
        <authorList>
            <person name="Varghese N."/>
            <person name="Submissions S."/>
        </authorList>
    </citation>
    <scope>NUCLEOTIDE SEQUENCE [LARGE SCALE GENOMIC DNA]</scope>
    <source>
        <strain evidence="2">DSM 29326</strain>
    </source>
</reference>
<evidence type="ECO:0000313" key="1">
    <source>
        <dbReference type="EMBL" id="SHF44235.1"/>
    </source>
</evidence>
<organism evidence="1 2">
    <name type="scientific">Loktanella atrilutea</name>
    <dbReference type="NCBI Taxonomy" id="366533"/>
    <lineage>
        <taxon>Bacteria</taxon>
        <taxon>Pseudomonadati</taxon>
        <taxon>Pseudomonadota</taxon>
        <taxon>Alphaproteobacteria</taxon>
        <taxon>Rhodobacterales</taxon>
        <taxon>Roseobacteraceae</taxon>
        <taxon>Loktanella</taxon>
    </lineage>
</organism>
<keyword evidence="2" id="KW-1185">Reference proteome</keyword>
<dbReference type="Proteomes" id="UP000183987">
    <property type="component" value="Unassembled WGS sequence"/>
</dbReference>
<dbReference type="PANTHER" id="PTHR37466">
    <property type="entry name" value="SLR1628 PROTEIN"/>
    <property type="match status" value="1"/>
</dbReference>
<evidence type="ECO:0008006" key="3">
    <source>
        <dbReference type="Google" id="ProtNLM"/>
    </source>
</evidence>
<dbReference type="Pfam" id="PF09996">
    <property type="entry name" value="DUF2237"/>
    <property type="match status" value="1"/>
</dbReference>
<dbReference type="PANTHER" id="PTHR37466:SF1">
    <property type="entry name" value="SLR1628 PROTEIN"/>
    <property type="match status" value="1"/>
</dbReference>
<name>A0A1M5BPC0_LOKAT</name>
<dbReference type="InterPro" id="IPR018714">
    <property type="entry name" value="DUF2237"/>
</dbReference>
<dbReference type="EMBL" id="FQUE01000006">
    <property type="protein sequence ID" value="SHF44235.1"/>
    <property type="molecule type" value="Genomic_DNA"/>
</dbReference>
<proteinExistence type="predicted"/>